<dbReference type="InterPro" id="IPR002078">
    <property type="entry name" value="Sigma_54_int"/>
</dbReference>
<gene>
    <name evidence="5" type="ORF">NCTC12965_06757</name>
</gene>
<dbReference type="GO" id="GO:0005524">
    <property type="term" value="F:ATP binding"/>
    <property type="evidence" value="ECO:0007669"/>
    <property type="project" value="UniProtKB-KW"/>
</dbReference>
<keyword evidence="5" id="KW-0560">Oxidoreductase</keyword>
<proteinExistence type="predicted"/>
<name>A0A4U9W6U2_SERFO</name>
<dbReference type="InterPro" id="IPR058031">
    <property type="entry name" value="AAA_lid_NorR"/>
</dbReference>
<dbReference type="EC" id="1.14.13.48" evidence="5"/>
<evidence type="ECO:0000256" key="1">
    <source>
        <dbReference type="ARBA" id="ARBA00022741"/>
    </source>
</evidence>
<dbReference type="Gene3D" id="3.40.50.300">
    <property type="entry name" value="P-loop containing nucleotide triphosphate hydrolases"/>
    <property type="match status" value="1"/>
</dbReference>
<keyword evidence="5" id="KW-0503">Monooxygenase</keyword>
<dbReference type="Gene3D" id="1.10.8.60">
    <property type="match status" value="1"/>
</dbReference>
<dbReference type="SUPFAM" id="SSF52540">
    <property type="entry name" value="P-loop containing nucleoside triphosphate hydrolases"/>
    <property type="match status" value="1"/>
</dbReference>
<protein>
    <submittedName>
        <fullName evidence="5">(S)-limonene 6-monooxygenase</fullName>
        <ecNumber evidence="5">1.14.13.48</ecNumber>
    </submittedName>
</protein>
<organism evidence="5">
    <name type="scientific">Serratia fonticola</name>
    <dbReference type="NCBI Taxonomy" id="47917"/>
    <lineage>
        <taxon>Bacteria</taxon>
        <taxon>Pseudomonadati</taxon>
        <taxon>Pseudomonadota</taxon>
        <taxon>Gammaproteobacteria</taxon>
        <taxon>Enterobacterales</taxon>
        <taxon>Yersiniaceae</taxon>
        <taxon>Serratia</taxon>
    </lineage>
</organism>
<dbReference type="AlphaFoldDB" id="A0A4U9W6U2"/>
<dbReference type="PANTHER" id="PTHR32071:SF117">
    <property type="entry name" value="PTS-DEPENDENT DIHYDROXYACETONE KINASE OPERON REGULATORY PROTEIN-RELATED"/>
    <property type="match status" value="1"/>
</dbReference>
<accession>A0A4U9W6U2</accession>
<dbReference type="GO" id="GO:0006355">
    <property type="term" value="P:regulation of DNA-templated transcription"/>
    <property type="evidence" value="ECO:0007669"/>
    <property type="project" value="InterPro"/>
</dbReference>
<evidence type="ECO:0000256" key="2">
    <source>
        <dbReference type="ARBA" id="ARBA00022840"/>
    </source>
</evidence>
<keyword evidence="1" id="KW-0547">Nucleotide-binding</keyword>
<dbReference type="GO" id="GO:0003677">
    <property type="term" value="F:DNA binding"/>
    <property type="evidence" value="ECO:0007669"/>
    <property type="project" value="UniProtKB-KW"/>
</dbReference>
<dbReference type="GO" id="GO:0004497">
    <property type="term" value="F:monooxygenase activity"/>
    <property type="evidence" value="ECO:0007669"/>
    <property type="project" value="UniProtKB-KW"/>
</dbReference>
<dbReference type="PROSITE" id="PS50045">
    <property type="entry name" value="SIGMA54_INTERACT_4"/>
    <property type="match status" value="1"/>
</dbReference>
<keyword evidence="3" id="KW-0238">DNA-binding</keyword>
<keyword evidence="2" id="KW-0067">ATP-binding</keyword>
<dbReference type="Pfam" id="PF00158">
    <property type="entry name" value="Sigma54_activat"/>
    <property type="match status" value="1"/>
</dbReference>
<dbReference type="Pfam" id="PF25601">
    <property type="entry name" value="AAA_lid_14"/>
    <property type="match status" value="1"/>
</dbReference>
<evidence type="ECO:0000256" key="3">
    <source>
        <dbReference type="ARBA" id="ARBA00023125"/>
    </source>
</evidence>
<evidence type="ECO:0000259" key="4">
    <source>
        <dbReference type="PROSITE" id="PS50045"/>
    </source>
</evidence>
<sequence>MKELLGSDANEEQAGQLSKFELANGGTLYLEQVEYLPLAMQSALLQVLKTGVVMRMDSSRVIPVNVRVIATSAANLPLLVQQNRFRRQLFYSLQAFEIQIPPLRQRLSDIPLLVQHHLRALEQHFQCRFRVDDEVMTQLGLYLWPGNDLELKGVIERAAMICHGHHIQLADLPAHLLSHQPLVESDSQPAMPLMTLAEWSCRRLSAWPTSATGSLTRWRSCWASAAPLCGVKSNS</sequence>
<dbReference type="EMBL" id="CABEEZ010000133">
    <property type="protein sequence ID" value="VTR54523.1"/>
    <property type="molecule type" value="Genomic_DNA"/>
</dbReference>
<reference evidence="5" key="1">
    <citation type="submission" date="2019-05" db="EMBL/GenBank/DDBJ databases">
        <authorList>
            <consortium name="Pathogen Informatics"/>
        </authorList>
    </citation>
    <scope>NUCLEOTIDE SEQUENCE [LARGE SCALE GENOMIC DNA]</scope>
    <source>
        <strain evidence="5">NCTC12965</strain>
    </source>
</reference>
<feature type="domain" description="Sigma-54 factor interaction" evidence="4">
    <location>
        <begin position="1"/>
        <end position="160"/>
    </location>
</feature>
<evidence type="ECO:0000313" key="5">
    <source>
        <dbReference type="EMBL" id="VTR54523.1"/>
    </source>
</evidence>
<dbReference type="InterPro" id="IPR027417">
    <property type="entry name" value="P-loop_NTPase"/>
</dbReference>
<dbReference type="PANTHER" id="PTHR32071">
    <property type="entry name" value="TRANSCRIPTIONAL REGULATORY PROTEIN"/>
    <property type="match status" value="1"/>
</dbReference>